<reference evidence="2" key="1">
    <citation type="submission" date="2014-09" db="EMBL/GenBank/DDBJ databases">
        <authorList>
            <person name="Magalhaes I.L.F."/>
            <person name="Oliveira U."/>
            <person name="Santos F.R."/>
            <person name="Vidigal T.H.D.A."/>
            <person name="Brescovit A.D."/>
            <person name="Santos A.J."/>
        </authorList>
    </citation>
    <scope>NUCLEOTIDE SEQUENCE</scope>
    <source>
        <tissue evidence="2">Shoot tissue taken approximately 20 cm above the soil surface</tissue>
    </source>
</reference>
<keyword evidence="1" id="KW-0812">Transmembrane</keyword>
<evidence type="ECO:0000313" key="2">
    <source>
        <dbReference type="EMBL" id="JAD90295.1"/>
    </source>
</evidence>
<evidence type="ECO:0000256" key="1">
    <source>
        <dbReference type="SAM" id="Phobius"/>
    </source>
</evidence>
<accession>A0A0A9DX90</accession>
<keyword evidence="1" id="KW-0472">Membrane</keyword>
<reference evidence="2" key="2">
    <citation type="journal article" date="2015" name="Data Brief">
        <title>Shoot transcriptome of the giant reed, Arundo donax.</title>
        <authorList>
            <person name="Barrero R.A."/>
            <person name="Guerrero F.D."/>
            <person name="Moolhuijzen P."/>
            <person name="Goolsby J.A."/>
            <person name="Tidwell J."/>
            <person name="Bellgard S.E."/>
            <person name="Bellgard M.I."/>
        </authorList>
    </citation>
    <scope>NUCLEOTIDE SEQUENCE</scope>
    <source>
        <tissue evidence="2">Shoot tissue taken approximately 20 cm above the soil surface</tissue>
    </source>
</reference>
<keyword evidence="1" id="KW-1133">Transmembrane helix</keyword>
<organism evidence="2">
    <name type="scientific">Arundo donax</name>
    <name type="common">Giant reed</name>
    <name type="synonym">Donax arundinaceus</name>
    <dbReference type="NCBI Taxonomy" id="35708"/>
    <lineage>
        <taxon>Eukaryota</taxon>
        <taxon>Viridiplantae</taxon>
        <taxon>Streptophyta</taxon>
        <taxon>Embryophyta</taxon>
        <taxon>Tracheophyta</taxon>
        <taxon>Spermatophyta</taxon>
        <taxon>Magnoliopsida</taxon>
        <taxon>Liliopsida</taxon>
        <taxon>Poales</taxon>
        <taxon>Poaceae</taxon>
        <taxon>PACMAD clade</taxon>
        <taxon>Arundinoideae</taxon>
        <taxon>Arundineae</taxon>
        <taxon>Arundo</taxon>
    </lineage>
</organism>
<name>A0A0A9DX90_ARUDO</name>
<dbReference type="EMBL" id="GBRH01207600">
    <property type="protein sequence ID" value="JAD90295.1"/>
    <property type="molecule type" value="Transcribed_RNA"/>
</dbReference>
<feature type="transmembrane region" description="Helical" evidence="1">
    <location>
        <begin position="14"/>
        <end position="31"/>
    </location>
</feature>
<proteinExistence type="predicted"/>
<dbReference type="AlphaFoldDB" id="A0A0A9DX90"/>
<protein>
    <submittedName>
        <fullName evidence="2">Uncharacterized protein</fullName>
    </submittedName>
</protein>
<sequence length="49" mass="5658">MSDFRDAHGINEKIFHILSSITLVGFLTFVMSSSQMNIQWTTHILGIRY</sequence>